<dbReference type="GO" id="GO:0016289">
    <property type="term" value="F:acyl-CoA hydrolase activity"/>
    <property type="evidence" value="ECO:0007669"/>
    <property type="project" value="TreeGrafter"/>
</dbReference>
<dbReference type="Pfam" id="PF03061">
    <property type="entry name" value="4HBT"/>
    <property type="match status" value="1"/>
</dbReference>
<dbReference type="AlphaFoldDB" id="A0A497XU50"/>
<dbReference type="RefSeq" id="WP_121013007.1">
    <property type="nucleotide sequence ID" value="NZ_RCCJ01000001.1"/>
</dbReference>
<dbReference type="Proteomes" id="UP000267841">
    <property type="component" value="Unassembled WGS sequence"/>
</dbReference>
<keyword evidence="2" id="KW-0413">Isomerase</keyword>
<dbReference type="InterPro" id="IPR029069">
    <property type="entry name" value="HotDog_dom_sf"/>
</dbReference>
<dbReference type="GO" id="GO:0016853">
    <property type="term" value="F:isomerase activity"/>
    <property type="evidence" value="ECO:0007669"/>
    <property type="project" value="UniProtKB-KW"/>
</dbReference>
<dbReference type="InterPro" id="IPR052723">
    <property type="entry name" value="Acyl-CoA_thioesterase_PaaI"/>
</dbReference>
<evidence type="ECO:0000313" key="2">
    <source>
        <dbReference type="EMBL" id="RLJ71549.1"/>
    </source>
</evidence>
<feature type="domain" description="Thioesterase" evidence="1">
    <location>
        <begin position="42"/>
        <end position="110"/>
    </location>
</feature>
<sequence>MKGIKTHLRIDNRLSGFPEVLEEGYALVRLKTSEEMAADDKGLVHGGFIFSAADYASMLAVNHPNVVLAGANVKFLKPAKVGDELIFQAKVENREGKKIIVSVEGKKEGELIFKGDFTCVIPDKHVLD</sequence>
<reference evidence="2 3" key="1">
    <citation type="submission" date="2018-10" db="EMBL/GenBank/DDBJ databases">
        <title>Genomic Encyclopedia of Archaeal and Bacterial Type Strains, Phase II (KMG-II): from individual species to whole genera.</title>
        <authorList>
            <person name="Goeker M."/>
        </authorList>
    </citation>
    <scope>NUCLEOTIDE SEQUENCE [LARGE SCALE GENOMIC DNA]</scope>
    <source>
        <strain evidence="2 3">DSM 16510</strain>
    </source>
</reference>
<protein>
    <submittedName>
        <fullName evidence="2">Methylthioribose-1-phosphate isomerase</fullName>
    </submittedName>
</protein>
<comment type="caution">
    <text evidence="2">The sequence shown here is derived from an EMBL/GenBank/DDBJ whole genome shotgun (WGS) entry which is preliminary data.</text>
</comment>
<dbReference type="PANTHER" id="PTHR42856:SF1">
    <property type="entry name" value="ACYL-COENZYME A THIOESTERASE PAAI"/>
    <property type="match status" value="1"/>
</dbReference>
<evidence type="ECO:0000313" key="3">
    <source>
        <dbReference type="Proteomes" id="UP000267841"/>
    </source>
</evidence>
<evidence type="ECO:0000259" key="1">
    <source>
        <dbReference type="Pfam" id="PF03061"/>
    </source>
</evidence>
<dbReference type="PANTHER" id="PTHR42856">
    <property type="entry name" value="ACYL-COENZYME A THIOESTERASE PAAI"/>
    <property type="match status" value="1"/>
</dbReference>
<dbReference type="EMBL" id="RCCJ01000001">
    <property type="protein sequence ID" value="RLJ71549.1"/>
    <property type="molecule type" value="Genomic_DNA"/>
</dbReference>
<gene>
    <name evidence="2" type="ORF">BCF55_1853</name>
</gene>
<keyword evidence="3" id="KW-1185">Reference proteome</keyword>
<dbReference type="InterPro" id="IPR006683">
    <property type="entry name" value="Thioestr_dom"/>
</dbReference>
<proteinExistence type="predicted"/>
<dbReference type="Gene3D" id="3.10.129.10">
    <property type="entry name" value="Hotdog Thioesterase"/>
    <property type="match status" value="1"/>
</dbReference>
<name>A0A497XU50_9AQUI</name>
<accession>A0A497XU50</accession>
<dbReference type="CDD" id="cd03443">
    <property type="entry name" value="PaaI_thioesterase"/>
    <property type="match status" value="1"/>
</dbReference>
<organism evidence="2 3">
    <name type="scientific">Hydrogenivirga caldilitoris</name>
    <dbReference type="NCBI Taxonomy" id="246264"/>
    <lineage>
        <taxon>Bacteria</taxon>
        <taxon>Pseudomonadati</taxon>
        <taxon>Aquificota</taxon>
        <taxon>Aquificia</taxon>
        <taxon>Aquificales</taxon>
        <taxon>Aquificaceae</taxon>
        <taxon>Hydrogenivirga</taxon>
    </lineage>
</organism>
<dbReference type="SUPFAM" id="SSF54637">
    <property type="entry name" value="Thioesterase/thiol ester dehydrase-isomerase"/>
    <property type="match status" value="1"/>
</dbReference>
<dbReference type="OrthoDB" id="5323777at2"/>